<dbReference type="Proteomes" id="UP000199400">
    <property type="component" value="Unassembled WGS sequence"/>
</dbReference>
<dbReference type="InterPro" id="IPR051210">
    <property type="entry name" value="Ub_ligase/GEF_domain"/>
</dbReference>
<evidence type="ECO:0000313" key="5">
    <source>
        <dbReference type="Proteomes" id="UP000199400"/>
    </source>
</evidence>
<dbReference type="AlphaFoldDB" id="A0A1I2GRB0"/>
<dbReference type="Gene3D" id="2.130.10.30">
    <property type="entry name" value="Regulator of chromosome condensation 1/beta-lactamase-inhibitor protein II"/>
    <property type="match status" value="2"/>
</dbReference>
<accession>A0A1I2GRB0</accession>
<feature type="compositionally biased region" description="Low complexity" evidence="2">
    <location>
        <begin position="65"/>
        <end position="84"/>
    </location>
</feature>
<organism evidence="4 5">
    <name type="scientific">Nannocystis exedens</name>
    <dbReference type="NCBI Taxonomy" id="54"/>
    <lineage>
        <taxon>Bacteria</taxon>
        <taxon>Pseudomonadati</taxon>
        <taxon>Myxococcota</taxon>
        <taxon>Polyangia</taxon>
        <taxon>Nannocystales</taxon>
        <taxon>Nannocystaceae</taxon>
        <taxon>Nannocystis</taxon>
    </lineage>
</organism>
<dbReference type="InterPro" id="IPR000408">
    <property type="entry name" value="Reg_chr_condens"/>
</dbReference>
<evidence type="ECO:0000259" key="3">
    <source>
        <dbReference type="Pfam" id="PF25390"/>
    </source>
</evidence>
<evidence type="ECO:0000313" key="4">
    <source>
        <dbReference type="EMBL" id="SFF19186.1"/>
    </source>
</evidence>
<dbReference type="InterPro" id="IPR058923">
    <property type="entry name" value="RCC1-like_dom"/>
</dbReference>
<feature type="domain" description="RCC1-like" evidence="3">
    <location>
        <begin position="133"/>
        <end position="453"/>
    </location>
</feature>
<sequence length="471" mass="47394">MTYECQSLSRRLIIPWVSILLTLGCGPGGGGSGSDGDSTTDMPTGTATGDLGTTVPTGTETGDLGTTPGTSTGVEPTTGEPTTGGNAGPKALQVAVTWLSTCVLDDGGALRCWGLNDSGGLGQGHTLDTTAMPASVNAPVELGAPVVALAGGQGHTCALVSGGKVRCWGWNVDGQLGYGHTQNVGDDEKPAAAGDIDLGAEAVDLAVGSRHNCALTVGGKVRCWGKDDKGVLGYGDGQSIGDDETPATAGDLPIAGEVVQISAGMFHNCVLMKDRTVRCWGHNDGRLGYGHNATILEAGSAGPLDLGAEAASIASGSHHNCAITTSGGLRCWGMNFDGQLGYGHQETIGDDEAPSAAGEVPLGGAKVIDVALGLSYTCVLLDSGEVRCAGRNDDGQLGLGHTFEVSSLSDPVELGVPIVDLNAHGYHTCGLAIDGTVRCWGRGAEGALGYGMLENVGDDEVPATAGPVPFL</sequence>
<dbReference type="PANTHER" id="PTHR22870:SF408">
    <property type="entry name" value="OS09G0560450 PROTEIN"/>
    <property type="match status" value="1"/>
</dbReference>
<dbReference type="EMBL" id="FOMX01000034">
    <property type="protein sequence ID" value="SFF19186.1"/>
    <property type="molecule type" value="Genomic_DNA"/>
</dbReference>
<dbReference type="PRINTS" id="PR00633">
    <property type="entry name" value="RCCNDNSATION"/>
</dbReference>
<name>A0A1I2GRB0_9BACT</name>
<keyword evidence="1" id="KW-0677">Repeat</keyword>
<dbReference type="PANTHER" id="PTHR22870">
    <property type="entry name" value="REGULATOR OF CHROMOSOME CONDENSATION"/>
    <property type="match status" value="1"/>
</dbReference>
<dbReference type="InterPro" id="IPR009091">
    <property type="entry name" value="RCC1/BLIP-II"/>
</dbReference>
<keyword evidence="5" id="KW-1185">Reference proteome</keyword>
<gene>
    <name evidence="4" type="ORF">SAMN02745121_07418</name>
</gene>
<proteinExistence type="predicted"/>
<protein>
    <submittedName>
        <fullName evidence="4">Alpha-tubulin suppressor</fullName>
    </submittedName>
</protein>
<dbReference type="PROSITE" id="PS50012">
    <property type="entry name" value="RCC1_3"/>
    <property type="match status" value="6"/>
</dbReference>
<reference evidence="5" key="1">
    <citation type="submission" date="2016-10" db="EMBL/GenBank/DDBJ databases">
        <authorList>
            <person name="Varghese N."/>
            <person name="Submissions S."/>
        </authorList>
    </citation>
    <scope>NUCLEOTIDE SEQUENCE [LARGE SCALE GENOMIC DNA]</scope>
    <source>
        <strain evidence="5">ATCC 25963</strain>
    </source>
</reference>
<feature type="region of interest" description="Disordered" evidence="2">
    <location>
        <begin position="28"/>
        <end position="87"/>
    </location>
</feature>
<dbReference type="Pfam" id="PF25390">
    <property type="entry name" value="WD40_RLD"/>
    <property type="match status" value="1"/>
</dbReference>
<feature type="compositionally biased region" description="Low complexity" evidence="2">
    <location>
        <begin position="35"/>
        <end position="46"/>
    </location>
</feature>
<dbReference type="STRING" id="54.SAMN02745121_07418"/>
<evidence type="ECO:0000256" key="1">
    <source>
        <dbReference type="ARBA" id="ARBA00022737"/>
    </source>
</evidence>
<evidence type="ECO:0000256" key="2">
    <source>
        <dbReference type="SAM" id="MobiDB-lite"/>
    </source>
</evidence>
<dbReference type="SUPFAM" id="SSF50985">
    <property type="entry name" value="RCC1/BLIP-II"/>
    <property type="match status" value="2"/>
</dbReference>